<evidence type="ECO:0000256" key="5">
    <source>
        <dbReference type="ARBA" id="ARBA00023004"/>
    </source>
</evidence>
<accession>A0ABV5MA20</accession>
<organism evidence="7 8">
    <name type="scientific">Dactylosporangium vinaceum</name>
    <dbReference type="NCBI Taxonomy" id="53362"/>
    <lineage>
        <taxon>Bacteria</taxon>
        <taxon>Bacillati</taxon>
        <taxon>Actinomycetota</taxon>
        <taxon>Actinomycetes</taxon>
        <taxon>Micromonosporales</taxon>
        <taxon>Micromonosporaceae</taxon>
        <taxon>Dactylosporangium</taxon>
    </lineage>
</organism>
<comment type="cofactor">
    <cofactor evidence="6">
        <name>heme</name>
        <dbReference type="ChEBI" id="CHEBI:30413"/>
    </cofactor>
</comment>
<dbReference type="InterPro" id="IPR001486">
    <property type="entry name" value="Hemoglobin_trunc"/>
</dbReference>
<keyword evidence="6" id="KW-0561">Oxygen transport</keyword>
<dbReference type="InterPro" id="IPR009050">
    <property type="entry name" value="Globin-like_sf"/>
</dbReference>
<dbReference type="InterPro" id="IPR016339">
    <property type="entry name" value="Hemoglobin_trunc_I"/>
</dbReference>
<evidence type="ECO:0000313" key="7">
    <source>
        <dbReference type="EMBL" id="MFB9445533.1"/>
    </source>
</evidence>
<dbReference type="Pfam" id="PF01152">
    <property type="entry name" value="Bac_globin"/>
    <property type="match status" value="1"/>
</dbReference>
<dbReference type="Gene3D" id="1.10.490.10">
    <property type="entry name" value="Globins"/>
    <property type="match status" value="1"/>
</dbReference>
<keyword evidence="3 6" id="KW-0349">Heme</keyword>
<protein>
    <recommendedName>
        <fullName evidence="6">Group 1 truncated hemoglobin</fullName>
    </recommendedName>
</protein>
<keyword evidence="4 6" id="KW-0479">Metal-binding</keyword>
<evidence type="ECO:0000256" key="2">
    <source>
        <dbReference type="ARBA" id="ARBA00022448"/>
    </source>
</evidence>
<dbReference type="Proteomes" id="UP001589608">
    <property type="component" value="Unassembled WGS sequence"/>
</dbReference>
<dbReference type="EMBL" id="JBHMCA010000042">
    <property type="protein sequence ID" value="MFB9445533.1"/>
    <property type="molecule type" value="Genomic_DNA"/>
</dbReference>
<evidence type="ECO:0000256" key="1">
    <source>
        <dbReference type="ARBA" id="ARBA00009660"/>
    </source>
</evidence>
<keyword evidence="2 6" id="KW-0813">Transport</keyword>
<dbReference type="RefSeq" id="WP_223103882.1">
    <property type="nucleotide sequence ID" value="NZ_CP061913.1"/>
</dbReference>
<reference evidence="7 8" key="1">
    <citation type="submission" date="2024-09" db="EMBL/GenBank/DDBJ databases">
        <authorList>
            <person name="Sun Q."/>
            <person name="Mori K."/>
        </authorList>
    </citation>
    <scope>NUCLEOTIDE SEQUENCE [LARGE SCALE GENOMIC DNA]</scope>
    <source>
        <strain evidence="7 8">JCM 3307</strain>
    </source>
</reference>
<dbReference type="InterPro" id="IPR012292">
    <property type="entry name" value="Globin/Proto"/>
</dbReference>
<name>A0ABV5MA20_9ACTN</name>
<dbReference type="CDD" id="cd00454">
    <property type="entry name" value="TrHb1_N"/>
    <property type="match status" value="1"/>
</dbReference>
<evidence type="ECO:0000256" key="4">
    <source>
        <dbReference type="ARBA" id="ARBA00022723"/>
    </source>
</evidence>
<keyword evidence="8" id="KW-1185">Reference proteome</keyword>
<proteinExistence type="inferred from homology"/>
<evidence type="ECO:0000313" key="8">
    <source>
        <dbReference type="Proteomes" id="UP001589608"/>
    </source>
</evidence>
<evidence type="ECO:0000256" key="6">
    <source>
        <dbReference type="PIRNR" id="PIRNR002030"/>
    </source>
</evidence>
<comment type="caution">
    <text evidence="7">The sequence shown here is derived from an EMBL/GenBank/DDBJ whole genome shotgun (WGS) entry which is preliminary data.</text>
</comment>
<comment type="similarity">
    <text evidence="1 6">Belongs to the truncated hemoglobin family. Group I subfamily.</text>
</comment>
<evidence type="ECO:0000256" key="3">
    <source>
        <dbReference type="ARBA" id="ARBA00022617"/>
    </source>
</evidence>
<keyword evidence="5 6" id="KW-0408">Iron</keyword>
<sequence>MSVYEAIGGSGAVRAVVDQFYARVLTDSRVQDIFKGTDVARLKSHQRAFIGAAIGGPQLYTGRDMASAHASLHITDADFDVIVGHLVDTLTELGVPAGYIAQIGATLAPLRGQIVTQGAAEAVPAPVAPAI</sequence>
<dbReference type="PIRSF" id="PIRSF002030">
    <property type="entry name" value="Globin_Protozoa/Cyanobacteria"/>
    <property type="match status" value="1"/>
</dbReference>
<dbReference type="SUPFAM" id="SSF46458">
    <property type="entry name" value="Globin-like"/>
    <property type="match status" value="1"/>
</dbReference>
<gene>
    <name evidence="7" type="ORF">ACFFTR_20850</name>
</gene>